<keyword evidence="2" id="KW-0812">Transmembrane</keyword>
<sequence>MNNDGTRPTRDELEAFLATAPDNLKDWARQQLAQVDGASDLAGADGPTVGMPDGSDAGSASEEAVPDEVPTGAPDGEAGLHEETDPDPAEDIELFDPFPDDPEDEGAADVEDLLEEDEVVRDGVRRPGAARSHRFGLGRLRRRRSGEGDDATAGSDDATAEAATTAPEAASTAARGESRLQRRTGLTGLNLVLVTLLAACVVIII</sequence>
<dbReference type="RefSeq" id="WP_067941690.1">
    <property type="nucleotide sequence ID" value="NZ_CP014228.1"/>
</dbReference>
<feature type="compositionally biased region" description="Low complexity" evidence="1">
    <location>
        <begin position="151"/>
        <end position="174"/>
    </location>
</feature>
<keyword evidence="2" id="KW-0472">Membrane</keyword>
<evidence type="ECO:0000256" key="2">
    <source>
        <dbReference type="SAM" id="Phobius"/>
    </source>
</evidence>
<accession>A0A0X8JE97</accession>
<dbReference type="KEGG" id="ard:AXF14_06090"/>
<name>A0A0X8JE97_ACTRD</name>
<dbReference type="EMBL" id="CP014228">
    <property type="protein sequence ID" value="AMD87233.1"/>
    <property type="molecule type" value="Genomic_DNA"/>
</dbReference>
<protein>
    <submittedName>
        <fullName evidence="3">Uncharacterized protein</fullName>
    </submittedName>
</protein>
<dbReference type="AlphaFoldDB" id="A0A0X8JE97"/>
<evidence type="ECO:0000256" key="1">
    <source>
        <dbReference type="SAM" id="MobiDB-lite"/>
    </source>
</evidence>
<keyword evidence="4" id="KW-1185">Reference proteome</keyword>
<feature type="region of interest" description="Disordered" evidence="1">
    <location>
        <begin position="36"/>
        <end position="177"/>
    </location>
</feature>
<keyword evidence="2" id="KW-1133">Transmembrane helix</keyword>
<dbReference type="STRING" id="111015.AXF14_06090"/>
<dbReference type="Proteomes" id="UP000065220">
    <property type="component" value="Chromosome"/>
</dbReference>
<gene>
    <name evidence="3" type="ORF">AXF14_06090</name>
</gene>
<feature type="compositionally biased region" description="Acidic residues" evidence="1">
    <location>
        <begin position="84"/>
        <end position="119"/>
    </location>
</feature>
<feature type="compositionally biased region" description="Basic residues" evidence="1">
    <location>
        <begin position="131"/>
        <end position="144"/>
    </location>
</feature>
<proteinExistence type="predicted"/>
<evidence type="ECO:0000313" key="4">
    <source>
        <dbReference type="Proteomes" id="UP000065220"/>
    </source>
</evidence>
<reference evidence="4" key="1">
    <citation type="submission" date="2016-02" db="EMBL/GenBank/DDBJ databases">
        <authorList>
            <person name="Holder M.E."/>
            <person name="Ajami N.J."/>
            <person name="Petrosino J.F."/>
        </authorList>
    </citation>
    <scope>NUCLEOTIDE SEQUENCE [LARGE SCALE GENOMIC DNA]</scope>
    <source>
        <strain evidence="4">CCUG 36733</strain>
    </source>
</reference>
<organism evidence="3 4">
    <name type="scientific">Actinomyces radicidentis</name>
    <dbReference type="NCBI Taxonomy" id="111015"/>
    <lineage>
        <taxon>Bacteria</taxon>
        <taxon>Bacillati</taxon>
        <taxon>Actinomycetota</taxon>
        <taxon>Actinomycetes</taxon>
        <taxon>Actinomycetales</taxon>
        <taxon>Actinomycetaceae</taxon>
        <taxon>Actinomyces</taxon>
    </lineage>
</organism>
<feature type="transmembrane region" description="Helical" evidence="2">
    <location>
        <begin position="185"/>
        <end position="204"/>
    </location>
</feature>
<evidence type="ECO:0000313" key="3">
    <source>
        <dbReference type="EMBL" id="AMD87233.1"/>
    </source>
</evidence>